<gene>
    <name evidence="1" type="ORF">LCGC14_2977250</name>
</gene>
<protein>
    <submittedName>
        <fullName evidence="1">Uncharacterized protein</fullName>
    </submittedName>
</protein>
<reference evidence="1" key="1">
    <citation type="journal article" date="2015" name="Nature">
        <title>Complex archaea that bridge the gap between prokaryotes and eukaryotes.</title>
        <authorList>
            <person name="Spang A."/>
            <person name="Saw J.H."/>
            <person name="Jorgensen S.L."/>
            <person name="Zaremba-Niedzwiedzka K."/>
            <person name="Martijn J."/>
            <person name="Lind A.E."/>
            <person name="van Eijk R."/>
            <person name="Schleper C."/>
            <person name="Guy L."/>
            <person name="Ettema T.J."/>
        </authorList>
    </citation>
    <scope>NUCLEOTIDE SEQUENCE</scope>
</reference>
<sequence>MIKSTAIAIFAILTTNAAMAAGFDGTWAQNPAHCTAAYPETRVQIAGSDIKFVESSCKLANATGLRDMPQAKLFDLQCSGEDTTWSERMLVGTHGESGLVIYSRGHASTYSRC</sequence>
<organism evidence="1">
    <name type="scientific">marine sediment metagenome</name>
    <dbReference type="NCBI Taxonomy" id="412755"/>
    <lineage>
        <taxon>unclassified sequences</taxon>
        <taxon>metagenomes</taxon>
        <taxon>ecological metagenomes</taxon>
    </lineage>
</organism>
<evidence type="ECO:0000313" key="1">
    <source>
        <dbReference type="EMBL" id="KKK65130.1"/>
    </source>
</evidence>
<accession>A0A0F8XV35</accession>
<proteinExistence type="predicted"/>
<comment type="caution">
    <text evidence="1">The sequence shown here is derived from an EMBL/GenBank/DDBJ whole genome shotgun (WGS) entry which is preliminary data.</text>
</comment>
<dbReference type="EMBL" id="LAZR01060704">
    <property type="protein sequence ID" value="KKK65130.1"/>
    <property type="molecule type" value="Genomic_DNA"/>
</dbReference>
<name>A0A0F8XV35_9ZZZZ</name>
<dbReference type="AlphaFoldDB" id="A0A0F8XV35"/>